<feature type="chain" id="PRO_5042830243" evidence="1">
    <location>
        <begin position="28"/>
        <end position="113"/>
    </location>
</feature>
<reference evidence="2 3" key="1">
    <citation type="submission" date="2024-05" db="EMBL/GenBank/DDBJ databases">
        <title>Haplotype-resolved chromosome-level genome assembly of Huyou (Citrus changshanensis).</title>
        <authorList>
            <person name="Miao C."/>
            <person name="Chen W."/>
            <person name="Wu Y."/>
            <person name="Wang L."/>
            <person name="Zhao S."/>
            <person name="Grierson D."/>
            <person name="Xu C."/>
            <person name="Chen K."/>
        </authorList>
    </citation>
    <scope>NUCLEOTIDE SEQUENCE [LARGE SCALE GENOMIC DNA]</scope>
    <source>
        <strain evidence="2">01-14</strain>
        <tissue evidence="2">Leaf</tissue>
    </source>
</reference>
<proteinExistence type="predicted"/>
<evidence type="ECO:0000313" key="3">
    <source>
        <dbReference type="Proteomes" id="UP001428341"/>
    </source>
</evidence>
<dbReference type="AlphaFoldDB" id="A0AAP0LTV3"/>
<protein>
    <submittedName>
        <fullName evidence="2">Uncharacterized protein</fullName>
    </submittedName>
</protein>
<organism evidence="2 3">
    <name type="scientific">Citrus x changshan-huyou</name>
    <dbReference type="NCBI Taxonomy" id="2935761"/>
    <lineage>
        <taxon>Eukaryota</taxon>
        <taxon>Viridiplantae</taxon>
        <taxon>Streptophyta</taxon>
        <taxon>Embryophyta</taxon>
        <taxon>Tracheophyta</taxon>
        <taxon>Spermatophyta</taxon>
        <taxon>Magnoliopsida</taxon>
        <taxon>eudicotyledons</taxon>
        <taxon>Gunneridae</taxon>
        <taxon>Pentapetalae</taxon>
        <taxon>rosids</taxon>
        <taxon>malvids</taxon>
        <taxon>Sapindales</taxon>
        <taxon>Rutaceae</taxon>
        <taxon>Aurantioideae</taxon>
        <taxon>Citrus</taxon>
    </lineage>
</organism>
<comment type="caution">
    <text evidence="2">The sequence shown here is derived from an EMBL/GenBank/DDBJ whole genome shotgun (WGS) entry which is preliminary data.</text>
</comment>
<evidence type="ECO:0000256" key="1">
    <source>
        <dbReference type="SAM" id="SignalP"/>
    </source>
</evidence>
<dbReference type="Proteomes" id="UP001428341">
    <property type="component" value="Unassembled WGS sequence"/>
</dbReference>
<dbReference type="EMBL" id="JBCGBO010000007">
    <property type="protein sequence ID" value="KAK9187125.1"/>
    <property type="molecule type" value="Genomic_DNA"/>
</dbReference>
<feature type="signal peptide" evidence="1">
    <location>
        <begin position="1"/>
        <end position="27"/>
    </location>
</feature>
<gene>
    <name evidence="2" type="ORF">WN944_018516</name>
</gene>
<sequence>MSESNCVVLITAMILLICMGNLKVSRGENAKAGDDIDMKECVNLCMPICFQQTKGSDPACAHGCQLFCRQIDGNDGKASSSLWIEDGCLVLASSTFRCEDARSTSVSSSFSYE</sequence>
<accession>A0AAP0LTV3</accession>
<keyword evidence="1" id="KW-0732">Signal</keyword>
<name>A0AAP0LTV3_9ROSI</name>
<keyword evidence="3" id="KW-1185">Reference proteome</keyword>
<evidence type="ECO:0000313" key="2">
    <source>
        <dbReference type="EMBL" id="KAK9187125.1"/>
    </source>
</evidence>